<accession>A0A1G6H8N7</accession>
<dbReference type="OrthoDB" id="7688673at2"/>
<keyword evidence="5" id="KW-1185">Reference proteome</keyword>
<dbReference type="GO" id="GO:0003700">
    <property type="term" value="F:DNA-binding transcription factor activity"/>
    <property type="evidence" value="ECO:0007669"/>
    <property type="project" value="InterPro"/>
</dbReference>
<dbReference type="InterPro" id="IPR036388">
    <property type="entry name" value="WH-like_DNA-bd_sf"/>
</dbReference>
<dbReference type="SUPFAM" id="SSF100950">
    <property type="entry name" value="NagB/RpiA/CoA transferase-like"/>
    <property type="match status" value="1"/>
</dbReference>
<evidence type="ECO:0000256" key="2">
    <source>
        <dbReference type="ARBA" id="ARBA00023163"/>
    </source>
</evidence>
<dbReference type="Pfam" id="PF08220">
    <property type="entry name" value="HTH_DeoR"/>
    <property type="match status" value="1"/>
</dbReference>
<dbReference type="AlphaFoldDB" id="A0A1G6H8N7"/>
<dbReference type="PANTHER" id="PTHR30363:SF44">
    <property type="entry name" value="AGA OPERON TRANSCRIPTIONAL REPRESSOR-RELATED"/>
    <property type="match status" value="1"/>
</dbReference>
<dbReference type="Gene3D" id="3.40.50.1360">
    <property type="match status" value="1"/>
</dbReference>
<dbReference type="InterPro" id="IPR014036">
    <property type="entry name" value="DeoR-like_C"/>
</dbReference>
<evidence type="ECO:0000256" key="1">
    <source>
        <dbReference type="ARBA" id="ARBA00023015"/>
    </source>
</evidence>
<dbReference type="InterPro" id="IPR036390">
    <property type="entry name" value="WH_DNA-bd_sf"/>
</dbReference>
<organism evidence="4 5">
    <name type="scientific">Sanguibacter gelidistatuariae</name>
    <dbReference type="NCBI Taxonomy" id="1814289"/>
    <lineage>
        <taxon>Bacteria</taxon>
        <taxon>Bacillati</taxon>
        <taxon>Actinomycetota</taxon>
        <taxon>Actinomycetes</taxon>
        <taxon>Micrococcales</taxon>
        <taxon>Sanguibacteraceae</taxon>
        <taxon>Sanguibacter</taxon>
    </lineage>
</organism>
<evidence type="ECO:0000313" key="4">
    <source>
        <dbReference type="EMBL" id="SDB90622.1"/>
    </source>
</evidence>
<dbReference type="PRINTS" id="PR00037">
    <property type="entry name" value="HTHLACR"/>
</dbReference>
<dbReference type="RefSeq" id="WP_093181004.1">
    <property type="nucleotide sequence ID" value="NZ_FMYH01000001.1"/>
</dbReference>
<keyword evidence="1" id="KW-0805">Transcription regulation</keyword>
<proteinExistence type="predicted"/>
<dbReference type="SUPFAM" id="SSF46785">
    <property type="entry name" value="Winged helix' DNA-binding domain"/>
    <property type="match status" value="1"/>
</dbReference>
<name>A0A1G6H8N7_9MICO</name>
<feature type="domain" description="HTH deoR-type" evidence="3">
    <location>
        <begin position="16"/>
        <end position="71"/>
    </location>
</feature>
<dbReference type="InterPro" id="IPR037171">
    <property type="entry name" value="NagB/RpiA_transferase-like"/>
</dbReference>
<sequence length="268" mass="28055">MTHNPGAAPHAISSKRSQRMVRALAIINEAGIVRLTDLVEMLGVSPATMRRDLVDMEDQGLLVRTHGGVRAFDAAHELPVRLRDSHYREAKLLIAQRAAQLLPEGRYSVAISGGSTAAAVARVLATRPNLAIVTNALTTATELASRSNLQVIITGGIVRSNSLEAVGGLAENTFNAINVGTAVLGTDGISVRGGATTHDETEARTNHAMVTHAERVMVVADGSKVGRVTLAKVADLAEVDVLVTDSSADADALDAIRDAGVEVHVVEA</sequence>
<dbReference type="SMART" id="SM00420">
    <property type="entry name" value="HTH_DEOR"/>
    <property type="match status" value="1"/>
</dbReference>
<reference evidence="4 5" key="1">
    <citation type="submission" date="2016-09" db="EMBL/GenBank/DDBJ databases">
        <authorList>
            <person name="Capua I."/>
            <person name="De Benedictis P."/>
            <person name="Joannis T."/>
            <person name="Lombin L.H."/>
            <person name="Cattoli G."/>
        </authorList>
    </citation>
    <scope>NUCLEOTIDE SEQUENCE [LARGE SCALE GENOMIC DNA]</scope>
    <source>
        <strain evidence="4 5">ISLP-3</strain>
    </source>
</reference>
<evidence type="ECO:0000313" key="5">
    <source>
        <dbReference type="Proteomes" id="UP000199039"/>
    </source>
</evidence>
<dbReference type="SMART" id="SM01134">
    <property type="entry name" value="DeoRC"/>
    <property type="match status" value="1"/>
</dbReference>
<dbReference type="Pfam" id="PF00455">
    <property type="entry name" value="DeoRC"/>
    <property type="match status" value="1"/>
</dbReference>
<dbReference type="InterPro" id="IPR001034">
    <property type="entry name" value="DeoR_HTH"/>
</dbReference>
<dbReference type="PROSITE" id="PS51000">
    <property type="entry name" value="HTH_DEOR_2"/>
    <property type="match status" value="1"/>
</dbReference>
<gene>
    <name evidence="4" type="ORF">SAMN05216410_0836</name>
</gene>
<protein>
    <submittedName>
        <fullName evidence="4">Transcriptional regulator, DeoR family</fullName>
    </submittedName>
</protein>
<dbReference type="InterPro" id="IPR050313">
    <property type="entry name" value="Carb_Metab_HTH_regulators"/>
</dbReference>
<dbReference type="STRING" id="1814289.SAMN05216410_0836"/>
<dbReference type="Proteomes" id="UP000199039">
    <property type="component" value="Unassembled WGS sequence"/>
</dbReference>
<keyword evidence="2" id="KW-0804">Transcription</keyword>
<evidence type="ECO:0000259" key="3">
    <source>
        <dbReference type="PROSITE" id="PS51000"/>
    </source>
</evidence>
<dbReference type="PANTHER" id="PTHR30363">
    <property type="entry name" value="HTH-TYPE TRANSCRIPTIONAL REGULATOR SRLR-RELATED"/>
    <property type="match status" value="1"/>
</dbReference>
<dbReference type="Gene3D" id="1.10.10.10">
    <property type="entry name" value="Winged helix-like DNA-binding domain superfamily/Winged helix DNA-binding domain"/>
    <property type="match status" value="1"/>
</dbReference>
<dbReference type="EMBL" id="FMYH01000001">
    <property type="protein sequence ID" value="SDB90622.1"/>
    <property type="molecule type" value="Genomic_DNA"/>
</dbReference>